<evidence type="ECO:0000256" key="4">
    <source>
        <dbReference type="PROSITE-ProRule" id="PRU00169"/>
    </source>
</evidence>
<dbReference type="InterPro" id="IPR009057">
    <property type="entry name" value="Homeodomain-like_sf"/>
</dbReference>
<evidence type="ECO:0000259" key="6">
    <source>
        <dbReference type="PROSITE" id="PS50110"/>
    </source>
</evidence>
<dbReference type="Gene3D" id="3.40.50.2300">
    <property type="match status" value="1"/>
</dbReference>
<dbReference type="SMART" id="SM00342">
    <property type="entry name" value="HTH_ARAC"/>
    <property type="match status" value="1"/>
</dbReference>
<accession>A0A430B3Z3</accession>
<dbReference type="AlphaFoldDB" id="A0A430B3Z3"/>
<dbReference type="SUPFAM" id="SSF46689">
    <property type="entry name" value="Homeodomain-like"/>
    <property type="match status" value="1"/>
</dbReference>
<dbReference type="Proteomes" id="UP000288028">
    <property type="component" value="Unassembled WGS sequence"/>
</dbReference>
<sequence>MNLLIIDDEPIFSKGFKKVIEKNTTLFTSIFIAATAKDVLTLIDEKEKIDVFFVDINLPDMNGLDLIKKIKVIYPESLIVVISGYNDFNYARQAIHLKVFDYLLKPLAPSDVKHLLHKIEEELTSEKRISKNEELPLVSPLCVSVINIIKEHYANKDLNLTNVSNQLFVDSSYLSKQMKKYTGKSFNDYLTHYRIEKAKELLSQTVIHYNIQEIGERVGYPNPHYFSRLFKQHTQLTPSQFRTNFYQ</sequence>
<feature type="domain" description="Response regulatory" evidence="6">
    <location>
        <begin position="2"/>
        <end position="120"/>
    </location>
</feature>
<dbReference type="Pfam" id="PF00072">
    <property type="entry name" value="Response_reg"/>
    <property type="match status" value="1"/>
</dbReference>
<dbReference type="GO" id="GO:0000160">
    <property type="term" value="P:phosphorelay signal transduction system"/>
    <property type="evidence" value="ECO:0007669"/>
    <property type="project" value="InterPro"/>
</dbReference>
<evidence type="ECO:0000313" key="8">
    <source>
        <dbReference type="Proteomes" id="UP000288028"/>
    </source>
</evidence>
<dbReference type="InterPro" id="IPR018060">
    <property type="entry name" value="HTH_AraC"/>
</dbReference>
<dbReference type="EMBL" id="NGKB01000006">
    <property type="protein sequence ID" value="RSU15019.1"/>
    <property type="molecule type" value="Genomic_DNA"/>
</dbReference>
<feature type="domain" description="HTH araC/xylS-type" evidence="5">
    <location>
        <begin position="143"/>
        <end position="244"/>
    </location>
</feature>
<keyword evidence="2" id="KW-0238">DNA-binding</keyword>
<evidence type="ECO:0000256" key="1">
    <source>
        <dbReference type="ARBA" id="ARBA00023015"/>
    </source>
</evidence>
<dbReference type="InterPro" id="IPR020449">
    <property type="entry name" value="Tscrpt_reg_AraC-type_HTH"/>
</dbReference>
<evidence type="ECO:0000259" key="5">
    <source>
        <dbReference type="PROSITE" id="PS01124"/>
    </source>
</evidence>
<organism evidence="7 8">
    <name type="scientific">Vagococcus carniphilus</name>
    <dbReference type="NCBI Taxonomy" id="218144"/>
    <lineage>
        <taxon>Bacteria</taxon>
        <taxon>Bacillati</taxon>
        <taxon>Bacillota</taxon>
        <taxon>Bacilli</taxon>
        <taxon>Lactobacillales</taxon>
        <taxon>Enterococcaceae</taxon>
        <taxon>Vagococcus</taxon>
    </lineage>
</organism>
<dbReference type="GO" id="GO:0043565">
    <property type="term" value="F:sequence-specific DNA binding"/>
    <property type="evidence" value="ECO:0007669"/>
    <property type="project" value="InterPro"/>
</dbReference>
<dbReference type="PRINTS" id="PR00032">
    <property type="entry name" value="HTHARAC"/>
</dbReference>
<dbReference type="CDD" id="cd17536">
    <property type="entry name" value="REC_YesN-like"/>
    <property type="match status" value="1"/>
</dbReference>
<evidence type="ECO:0000256" key="3">
    <source>
        <dbReference type="ARBA" id="ARBA00023163"/>
    </source>
</evidence>
<dbReference type="InterPro" id="IPR001789">
    <property type="entry name" value="Sig_transdc_resp-reg_receiver"/>
</dbReference>
<evidence type="ECO:0000313" key="7">
    <source>
        <dbReference type="EMBL" id="RSU15019.1"/>
    </source>
</evidence>
<reference evidence="7 8" key="1">
    <citation type="submission" date="2017-05" db="EMBL/GenBank/DDBJ databases">
        <title>Vagococcus spp. assemblies.</title>
        <authorList>
            <person name="Gulvik C.A."/>
        </authorList>
    </citation>
    <scope>NUCLEOTIDE SEQUENCE [LARGE SCALE GENOMIC DNA]</scope>
    <source>
        <strain evidence="7 8">SS1714</strain>
    </source>
</reference>
<evidence type="ECO:0000256" key="2">
    <source>
        <dbReference type="ARBA" id="ARBA00023125"/>
    </source>
</evidence>
<evidence type="ECO:0008006" key="9">
    <source>
        <dbReference type="Google" id="ProtNLM"/>
    </source>
</evidence>
<dbReference type="PROSITE" id="PS01124">
    <property type="entry name" value="HTH_ARAC_FAMILY_2"/>
    <property type="match status" value="1"/>
</dbReference>
<comment type="caution">
    <text evidence="7">The sequence shown here is derived from an EMBL/GenBank/DDBJ whole genome shotgun (WGS) entry which is preliminary data.</text>
</comment>
<dbReference type="Gene3D" id="1.10.10.60">
    <property type="entry name" value="Homeodomain-like"/>
    <property type="match status" value="2"/>
</dbReference>
<dbReference type="GO" id="GO:0003700">
    <property type="term" value="F:DNA-binding transcription factor activity"/>
    <property type="evidence" value="ECO:0007669"/>
    <property type="project" value="InterPro"/>
</dbReference>
<keyword evidence="3" id="KW-0804">Transcription</keyword>
<dbReference type="PROSITE" id="PS50110">
    <property type="entry name" value="RESPONSE_REGULATORY"/>
    <property type="match status" value="1"/>
</dbReference>
<keyword evidence="1" id="KW-0805">Transcription regulation</keyword>
<dbReference type="InterPro" id="IPR011006">
    <property type="entry name" value="CheY-like_superfamily"/>
</dbReference>
<proteinExistence type="predicted"/>
<dbReference type="GeneID" id="95579680"/>
<dbReference type="OrthoDB" id="342399at2"/>
<dbReference type="PANTHER" id="PTHR43280">
    <property type="entry name" value="ARAC-FAMILY TRANSCRIPTIONAL REGULATOR"/>
    <property type="match status" value="1"/>
</dbReference>
<dbReference type="PROSITE" id="PS00041">
    <property type="entry name" value="HTH_ARAC_FAMILY_1"/>
    <property type="match status" value="1"/>
</dbReference>
<keyword evidence="8" id="KW-1185">Reference proteome</keyword>
<dbReference type="SMART" id="SM00448">
    <property type="entry name" value="REC"/>
    <property type="match status" value="1"/>
</dbReference>
<feature type="modified residue" description="4-aspartylphosphate" evidence="4">
    <location>
        <position position="55"/>
    </location>
</feature>
<dbReference type="PANTHER" id="PTHR43280:SF28">
    <property type="entry name" value="HTH-TYPE TRANSCRIPTIONAL ACTIVATOR RHAS"/>
    <property type="match status" value="1"/>
</dbReference>
<dbReference type="Pfam" id="PF12833">
    <property type="entry name" value="HTH_18"/>
    <property type="match status" value="1"/>
</dbReference>
<protein>
    <recommendedName>
        <fullName evidence="9">DNA-binding response regulator</fullName>
    </recommendedName>
</protein>
<dbReference type="SUPFAM" id="SSF52172">
    <property type="entry name" value="CheY-like"/>
    <property type="match status" value="1"/>
</dbReference>
<gene>
    <name evidence="7" type="ORF">CBF28_08085</name>
</gene>
<name>A0A430B3Z3_9ENTE</name>
<dbReference type="RefSeq" id="WP_126793818.1">
    <property type="nucleotide sequence ID" value="NZ_CP060720.1"/>
</dbReference>
<keyword evidence="4" id="KW-0597">Phosphoprotein</keyword>
<dbReference type="InterPro" id="IPR018062">
    <property type="entry name" value="HTH_AraC-typ_CS"/>
</dbReference>